<sequence length="339" mass="38143">MTYIVTGAAGFVGANIVRALNARGEKNIIAVDDLRPADKYRNLADLDIADYIDKNDFLEGFDEGWFGKIKAVFHEGACSDTMETDGVFMMNNNYQYSVNLYEICTTQKVPFLYASSAATYGGSDVFVEQRQHEKPLNIYGYSKFLFDQYMRARFAERAPTAQVVGFRYFNVYGPRESHKGRMASVAFHHYHQFKTNQTVKLFGEYGGYAAGQQARDFVSVEDVVKVNMFFLDHPEKSGIFNLGTGRAQPFNDVAIATVNTMRKLKGENALPLTELVKAGLIQYIPFPDDLRGKYQCFTQADLTQLRTAGYAADFLNVEEGVSRYIAWLSANSDFLANPL</sequence>
<feature type="binding site" evidence="4">
    <location>
        <position position="188"/>
    </location>
    <ligand>
        <name>substrate</name>
    </ligand>
</feature>
<feature type="binding site" evidence="4">
    <location>
        <begin position="32"/>
        <end position="33"/>
    </location>
    <ligand>
        <name>NADP(+)</name>
        <dbReference type="ChEBI" id="CHEBI:58349"/>
    </ligand>
</feature>
<keyword evidence="2 4" id="KW-0413">Isomerase</keyword>
<dbReference type="Gene3D" id="3.90.25.10">
    <property type="entry name" value="UDP-galactose 4-epimerase, domain 1"/>
    <property type="match status" value="1"/>
</dbReference>
<feature type="binding site" evidence="4">
    <location>
        <position position="143"/>
    </location>
    <ligand>
        <name>NADP(+)</name>
        <dbReference type="ChEBI" id="CHEBI:58349"/>
    </ligand>
</feature>
<comment type="domain">
    <text evidence="4">Contains a large N-terminal NADP-binding domain, and a smaller C-terminal substrate-binding domain.</text>
</comment>
<keyword evidence="1 4" id="KW-0521">NADP</keyword>
<comment type="catalytic activity">
    <reaction evidence="4">
        <text>ADP-D-glycero-beta-D-manno-heptose = ADP-L-glycero-beta-D-manno-heptose</text>
        <dbReference type="Rhea" id="RHEA:17577"/>
        <dbReference type="ChEBI" id="CHEBI:59967"/>
        <dbReference type="ChEBI" id="CHEBI:61506"/>
        <dbReference type="EC" id="5.1.3.20"/>
    </reaction>
</comment>
<accession>A0AAU8A4K7</accession>
<proteinExistence type="inferred from homology"/>
<evidence type="ECO:0000256" key="3">
    <source>
        <dbReference type="ARBA" id="ARBA00023277"/>
    </source>
</evidence>
<comment type="similarity">
    <text evidence="4">Belongs to the NAD(P)-dependent epimerase/dehydratase family. HldD subfamily.</text>
</comment>
<feature type="binding site" evidence="4">
    <location>
        <begin position="75"/>
        <end position="79"/>
    </location>
    <ligand>
        <name>NADP(+)</name>
        <dbReference type="ChEBI" id="CHEBI:58349"/>
    </ligand>
</feature>
<dbReference type="InterPro" id="IPR036291">
    <property type="entry name" value="NAD(P)-bd_dom_sf"/>
</dbReference>
<feature type="binding site" evidence="4">
    <location>
        <position position="294"/>
    </location>
    <ligand>
        <name>substrate</name>
    </ligand>
</feature>
<feature type="binding site" evidence="4">
    <location>
        <begin position="202"/>
        <end position="205"/>
    </location>
    <ligand>
        <name>substrate</name>
    </ligand>
</feature>
<dbReference type="HAMAP" id="MF_01601">
    <property type="entry name" value="Heptose_epimerase"/>
    <property type="match status" value="1"/>
</dbReference>
<evidence type="ECO:0000256" key="2">
    <source>
        <dbReference type="ARBA" id="ARBA00023235"/>
    </source>
</evidence>
<dbReference type="GO" id="GO:0005975">
    <property type="term" value="P:carbohydrate metabolic process"/>
    <property type="evidence" value="ECO:0007669"/>
    <property type="project" value="UniProtKB-UniRule"/>
</dbReference>
<dbReference type="PANTHER" id="PTHR43103">
    <property type="entry name" value="NUCLEOSIDE-DIPHOSPHATE-SUGAR EPIMERASE"/>
    <property type="match status" value="1"/>
</dbReference>
<protein>
    <recommendedName>
        <fullName evidence="4">ADP-L-glycero-D-manno-heptose-6-epimerase</fullName>
        <ecNumber evidence="4">5.1.3.20</ecNumber>
    </recommendedName>
    <alternativeName>
        <fullName evidence="4">ADP-L-glycero-beta-D-manno-heptose-6-epimerase</fullName>
        <shortName evidence="4">ADP-glyceromanno-heptose 6-epimerase</shortName>
        <shortName evidence="4">ADP-hep 6-epimerase</shortName>
        <shortName evidence="4">AGME</shortName>
    </alternativeName>
</protein>
<feature type="binding site" evidence="4">
    <location>
        <begin position="11"/>
        <end position="12"/>
    </location>
    <ligand>
        <name>NADP(+)</name>
        <dbReference type="ChEBI" id="CHEBI:58349"/>
    </ligand>
</feature>
<dbReference type="GO" id="GO:0050661">
    <property type="term" value="F:NADP binding"/>
    <property type="evidence" value="ECO:0007669"/>
    <property type="project" value="InterPro"/>
</dbReference>
<dbReference type="PANTHER" id="PTHR43103:SF3">
    <property type="entry name" value="ADP-L-GLYCERO-D-MANNO-HEPTOSE-6-EPIMERASE"/>
    <property type="match status" value="1"/>
</dbReference>
<reference evidence="6" key="1">
    <citation type="submission" date="2022-06" db="EMBL/GenBank/DDBJ databases">
        <title>New Polynucleobacter species.</title>
        <authorList>
            <person name="Hahn M.W."/>
        </authorList>
    </citation>
    <scope>NUCLEOTIDE SEQUENCE</scope>
    <source>
        <strain evidence="6">UK-FUSCHL-C3</strain>
    </source>
</reference>
<evidence type="ECO:0000259" key="5">
    <source>
        <dbReference type="Pfam" id="PF01370"/>
    </source>
</evidence>
<evidence type="ECO:0000256" key="4">
    <source>
        <dbReference type="HAMAP-Rule" id="MF_01601"/>
    </source>
</evidence>
<dbReference type="NCBIfam" id="TIGR02197">
    <property type="entry name" value="heptose_epim"/>
    <property type="match status" value="1"/>
</dbReference>
<feature type="binding site" evidence="4">
    <location>
        <position position="92"/>
    </location>
    <ligand>
        <name>NADP(+)</name>
        <dbReference type="ChEBI" id="CHEBI:58349"/>
    </ligand>
</feature>
<feature type="binding site" evidence="4">
    <location>
        <position position="171"/>
    </location>
    <ligand>
        <name>NADP(+)</name>
        <dbReference type="ChEBI" id="CHEBI:58349"/>
    </ligand>
</feature>
<feature type="binding site" evidence="4">
    <location>
        <position position="54"/>
    </location>
    <ligand>
        <name>NADP(+)</name>
        <dbReference type="ChEBI" id="CHEBI:58349"/>
    </ligand>
</feature>
<comment type="subunit">
    <text evidence="4">Homopentamer.</text>
</comment>
<organism evidence="6">
    <name type="scientific">Polynucleobacter sp. UK-FUSCHL-C3</name>
    <dbReference type="NCBI Taxonomy" id="2955208"/>
    <lineage>
        <taxon>Bacteria</taxon>
        <taxon>Pseudomonadati</taxon>
        <taxon>Pseudomonadota</taxon>
        <taxon>Betaproteobacteria</taxon>
        <taxon>Burkholderiales</taxon>
        <taxon>Burkholderiaceae</taxon>
        <taxon>Polynucleobacter</taxon>
    </lineage>
</organism>
<feature type="binding site" evidence="4">
    <location>
        <position position="39"/>
    </location>
    <ligand>
        <name>NADP(+)</name>
        <dbReference type="ChEBI" id="CHEBI:58349"/>
    </ligand>
</feature>
<dbReference type="EC" id="5.1.3.20" evidence="4"/>
<feature type="active site" description="Proton acceptor" evidence="4">
    <location>
        <position position="179"/>
    </location>
</feature>
<dbReference type="GO" id="GO:0008712">
    <property type="term" value="F:ADP-glyceromanno-heptose 6-epimerase activity"/>
    <property type="evidence" value="ECO:0007669"/>
    <property type="project" value="UniProtKB-UniRule"/>
</dbReference>
<name>A0AAU8A4K7_9BURK</name>
<dbReference type="EMBL" id="CP099959">
    <property type="protein sequence ID" value="XCC58131.1"/>
    <property type="molecule type" value="Genomic_DNA"/>
</dbReference>
<feature type="binding site" evidence="4">
    <location>
        <position position="215"/>
    </location>
    <ligand>
        <name>substrate</name>
    </ligand>
</feature>
<feature type="binding site" evidence="4">
    <location>
        <position position="181"/>
    </location>
    <ligand>
        <name>substrate</name>
    </ligand>
</feature>
<dbReference type="InterPro" id="IPR011912">
    <property type="entry name" value="Heptose_epim"/>
</dbReference>
<dbReference type="Pfam" id="PF01370">
    <property type="entry name" value="Epimerase"/>
    <property type="match status" value="1"/>
</dbReference>
<evidence type="ECO:0000256" key="1">
    <source>
        <dbReference type="ARBA" id="ARBA00022857"/>
    </source>
</evidence>
<feature type="active site" description="Proton acceptor" evidence="4">
    <location>
        <position position="139"/>
    </location>
</feature>
<feature type="binding site" evidence="4">
    <location>
        <position position="170"/>
    </location>
    <ligand>
        <name>substrate</name>
    </ligand>
</feature>
<comment type="cofactor">
    <cofactor evidence="4">
        <name>NADP(+)</name>
        <dbReference type="ChEBI" id="CHEBI:58349"/>
    </cofactor>
    <text evidence="4">Binds 1 NADP(+) per subunit.</text>
</comment>
<gene>
    <name evidence="6" type="primary">rfaD</name>
    <name evidence="4" type="synonym">hldD</name>
    <name evidence="6" type="ORF">NKE59_02250</name>
</gene>
<dbReference type="AlphaFoldDB" id="A0AAU8A4K7"/>
<evidence type="ECO:0000313" key="6">
    <source>
        <dbReference type="EMBL" id="XCC58131.1"/>
    </source>
</evidence>
<comment type="pathway">
    <text evidence="4">Nucleotide-sugar biosynthesis; ADP-L-glycero-beta-D-manno-heptose biosynthesis; ADP-L-glycero-beta-D-manno-heptose from D-glycero-beta-D-manno-heptose 7-phosphate: step 4/4.</text>
</comment>
<feature type="domain" description="NAD-dependent epimerase/dehydratase" evidence="5">
    <location>
        <begin position="4"/>
        <end position="243"/>
    </location>
</feature>
<dbReference type="Gene3D" id="3.40.50.720">
    <property type="entry name" value="NAD(P)-binding Rossmann-like Domain"/>
    <property type="match status" value="1"/>
</dbReference>
<dbReference type="CDD" id="cd05248">
    <property type="entry name" value="ADP_GME_SDR_e"/>
    <property type="match status" value="1"/>
</dbReference>
<dbReference type="RefSeq" id="WP_353439293.1">
    <property type="nucleotide sequence ID" value="NZ_CP099959.1"/>
</dbReference>
<keyword evidence="3 4" id="KW-0119">Carbohydrate metabolism</keyword>
<dbReference type="SUPFAM" id="SSF51735">
    <property type="entry name" value="NAD(P)-binding Rossmann-fold domains"/>
    <property type="match status" value="1"/>
</dbReference>
<feature type="binding site" evidence="4">
    <location>
        <position position="179"/>
    </location>
    <ligand>
        <name>NADP(+)</name>
        <dbReference type="ChEBI" id="CHEBI:58349"/>
    </ligand>
</feature>
<dbReference type="InterPro" id="IPR001509">
    <property type="entry name" value="Epimerase_deHydtase"/>
</dbReference>
<comment type="function">
    <text evidence="4">Catalyzes the interconversion between ADP-D-glycero-beta-D-manno-heptose and ADP-L-glycero-beta-D-manno-heptose via an epimerization at carbon 6 of the heptose.</text>
</comment>